<dbReference type="InParanoid" id="B6IF38"/>
<organism evidence="2 3">
    <name type="scientific">Caenorhabditis briggsae</name>
    <dbReference type="NCBI Taxonomy" id="6238"/>
    <lineage>
        <taxon>Eukaryota</taxon>
        <taxon>Metazoa</taxon>
        <taxon>Ecdysozoa</taxon>
        <taxon>Nematoda</taxon>
        <taxon>Chromadorea</taxon>
        <taxon>Rhabditida</taxon>
        <taxon>Rhabditina</taxon>
        <taxon>Rhabditomorpha</taxon>
        <taxon>Rhabditoidea</taxon>
        <taxon>Rhabditidae</taxon>
        <taxon>Peloderinae</taxon>
        <taxon>Caenorhabditis</taxon>
    </lineage>
</organism>
<evidence type="ECO:0000313" key="2">
    <source>
        <dbReference type="EMBL" id="CAR98518.1"/>
    </source>
</evidence>
<evidence type="ECO:0000313" key="3">
    <source>
        <dbReference type="Proteomes" id="UP000008549"/>
    </source>
</evidence>
<dbReference type="KEGG" id="cbr:CBG_25551"/>
<dbReference type="Proteomes" id="UP000008549">
    <property type="component" value="Unassembled WGS sequence"/>
</dbReference>
<keyword evidence="3" id="KW-1185">Reference proteome</keyword>
<dbReference type="HOGENOM" id="CLU_3144230_0_0_1"/>
<protein>
    <submittedName>
        <fullName evidence="2">Protein CBG25551</fullName>
    </submittedName>
</protein>
<dbReference type="EMBL" id="HE601438">
    <property type="protein sequence ID" value="CAR98518.1"/>
    <property type="molecule type" value="Genomic_DNA"/>
</dbReference>
<gene>
    <name evidence="2 4" type="ORF">CBG25551</name>
    <name evidence="2" type="ORF">CBG_25551</name>
</gene>
<keyword evidence="1" id="KW-1133">Transmembrane helix</keyword>
<dbReference type="GeneID" id="68917037"/>
<evidence type="ECO:0000256" key="1">
    <source>
        <dbReference type="SAM" id="Phobius"/>
    </source>
</evidence>
<accession>B6IF38</accession>
<sequence>MTRINHSYGRFGDLPFRSQLGSLWGFSVSSTLFFSLHFTLSIFFSSSIR</sequence>
<dbReference type="AlphaFoldDB" id="B6IF38"/>
<evidence type="ECO:0000313" key="4">
    <source>
        <dbReference type="WormBase" id="CBG25551"/>
    </source>
</evidence>
<proteinExistence type="predicted"/>
<reference evidence="2 3" key="2">
    <citation type="journal article" date="2011" name="PLoS Genet.">
        <title>Caenorhabditis briggsae recombinant inbred line genotypes reveal inter-strain incompatibility and the evolution of recombination.</title>
        <authorList>
            <person name="Ross J.A."/>
            <person name="Koboldt D.C."/>
            <person name="Staisch J.E."/>
            <person name="Chamberlin H.M."/>
            <person name="Gupta B.P."/>
            <person name="Miller R.D."/>
            <person name="Baird S.E."/>
            <person name="Haag E.S."/>
        </authorList>
    </citation>
    <scope>NUCLEOTIDE SEQUENCE [LARGE SCALE GENOMIC DNA]</scope>
    <source>
        <strain evidence="2 3">AF16</strain>
    </source>
</reference>
<dbReference type="CTD" id="68917037"/>
<keyword evidence="1" id="KW-0472">Membrane</keyword>
<dbReference type="RefSeq" id="XP_045098090.1">
    <property type="nucleotide sequence ID" value="XM_045242216.1"/>
</dbReference>
<keyword evidence="1" id="KW-0812">Transmembrane</keyword>
<reference evidence="2 3" key="1">
    <citation type="journal article" date="2003" name="PLoS Biol.">
        <title>The genome sequence of Caenorhabditis briggsae: a platform for comparative genomics.</title>
        <authorList>
            <person name="Stein L.D."/>
            <person name="Bao Z."/>
            <person name="Blasiar D."/>
            <person name="Blumenthal T."/>
            <person name="Brent M.R."/>
            <person name="Chen N."/>
            <person name="Chinwalla A."/>
            <person name="Clarke L."/>
            <person name="Clee C."/>
            <person name="Coghlan A."/>
            <person name="Coulson A."/>
            <person name="D'Eustachio P."/>
            <person name="Fitch D.H."/>
            <person name="Fulton L.A."/>
            <person name="Fulton R.E."/>
            <person name="Griffiths-Jones S."/>
            <person name="Harris T.W."/>
            <person name="Hillier L.W."/>
            <person name="Kamath R."/>
            <person name="Kuwabara P.E."/>
            <person name="Mardis E.R."/>
            <person name="Marra M.A."/>
            <person name="Miner T.L."/>
            <person name="Minx P."/>
            <person name="Mullikin J.C."/>
            <person name="Plumb R.W."/>
            <person name="Rogers J."/>
            <person name="Schein J.E."/>
            <person name="Sohrmann M."/>
            <person name="Spieth J."/>
            <person name="Stajich J.E."/>
            <person name="Wei C."/>
            <person name="Willey D."/>
            <person name="Wilson R.K."/>
            <person name="Durbin R."/>
            <person name="Waterston R.H."/>
        </authorList>
    </citation>
    <scope>NUCLEOTIDE SEQUENCE [LARGE SCALE GENOMIC DNA]</scope>
    <source>
        <strain evidence="2 3">AF16</strain>
    </source>
</reference>
<dbReference type="WormBase" id="CBG25551">
    <property type="protein sequence ID" value="CBP48632"/>
    <property type="gene ID" value="WBGene00086965"/>
</dbReference>
<feature type="transmembrane region" description="Helical" evidence="1">
    <location>
        <begin position="23"/>
        <end position="44"/>
    </location>
</feature>
<name>B6IF38_CAEBR</name>